<accession>A0ABR9UF91</accession>
<dbReference type="CDD" id="cd18722">
    <property type="entry name" value="PIN_NicB-like"/>
    <property type="match status" value="1"/>
</dbReference>
<reference evidence="2 3" key="1">
    <citation type="submission" date="2020-10" db="EMBL/GenBank/DDBJ databases">
        <authorList>
            <person name="Castelo-Branco R."/>
            <person name="Eusebio N."/>
            <person name="Adriana R."/>
            <person name="Vieira A."/>
            <person name="Brugerolle De Fraissinette N."/>
            <person name="Rezende De Castro R."/>
            <person name="Schneider M.P."/>
            <person name="Vasconcelos V."/>
            <person name="Leao P.N."/>
        </authorList>
    </citation>
    <scope>NUCLEOTIDE SEQUENCE [LARGE SCALE GENOMIC DNA]</scope>
    <source>
        <strain evidence="2 3">LEGE 06226</strain>
    </source>
</reference>
<evidence type="ECO:0000259" key="1">
    <source>
        <dbReference type="Pfam" id="PF01936"/>
    </source>
</evidence>
<proteinExistence type="predicted"/>
<name>A0ABR9UF91_9CYAN</name>
<sequence>MKSVSILLDGGFVTKKLYTLLENRQPTAHDVLNFSKCCLKNDEELFRIYYYDCPPFEQKITNPISREEIDFSATEVCGQKKSLQDSLAVTDYIAFRRGVLSFKGWVLKRKALKEITRTARPLTAEDFEPEFTQKEVDIKIGLDVAWLASKRIVQRIILVTGDSDFVPAMKFARREGVQVILVPMGHRQISVSLKEHADEVRDVIYPPIPTAI</sequence>
<dbReference type="Gene3D" id="3.40.50.1010">
    <property type="entry name" value="5'-nuclease"/>
    <property type="match status" value="1"/>
</dbReference>
<protein>
    <submittedName>
        <fullName evidence="2">NYN domain-containing protein</fullName>
    </submittedName>
</protein>
<dbReference type="Pfam" id="PF01936">
    <property type="entry name" value="NYN"/>
    <property type="match status" value="1"/>
</dbReference>
<dbReference type="InterPro" id="IPR021139">
    <property type="entry name" value="NYN"/>
</dbReference>
<gene>
    <name evidence="2" type="ORF">IQ236_13570</name>
</gene>
<dbReference type="RefSeq" id="WP_193869750.1">
    <property type="nucleotide sequence ID" value="NZ_JADEWU010000028.1"/>
</dbReference>
<dbReference type="Proteomes" id="UP000640725">
    <property type="component" value="Unassembled WGS sequence"/>
</dbReference>
<dbReference type="EMBL" id="JADEWU010000028">
    <property type="protein sequence ID" value="MBE9144239.1"/>
    <property type="molecule type" value="Genomic_DNA"/>
</dbReference>
<evidence type="ECO:0000313" key="2">
    <source>
        <dbReference type="EMBL" id="MBE9144239.1"/>
    </source>
</evidence>
<keyword evidence="3" id="KW-1185">Reference proteome</keyword>
<organism evidence="2 3">
    <name type="scientific">Planktothrix mougeotii LEGE 06226</name>
    <dbReference type="NCBI Taxonomy" id="1828728"/>
    <lineage>
        <taxon>Bacteria</taxon>
        <taxon>Bacillati</taxon>
        <taxon>Cyanobacteriota</taxon>
        <taxon>Cyanophyceae</taxon>
        <taxon>Oscillatoriophycideae</taxon>
        <taxon>Oscillatoriales</taxon>
        <taxon>Microcoleaceae</taxon>
        <taxon>Planktothrix</taxon>
    </lineage>
</organism>
<comment type="caution">
    <text evidence="2">The sequence shown here is derived from an EMBL/GenBank/DDBJ whole genome shotgun (WGS) entry which is preliminary data.</text>
</comment>
<feature type="domain" description="NYN" evidence="1">
    <location>
        <begin position="121"/>
        <end position="201"/>
    </location>
</feature>
<evidence type="ECO:0000313" key="3">
    <source>
        <dbReference type="Proteomes" id="UP000640725"/>
    </source>
</evidence>